<keyword evidence="4" id="KW-1185">Reference proteome</keyword>
<dbReference type="OrthoDB" id="241530at2157"/>
<feature type="transmembrane region" description="Helical" evidence="2">
    <location>
        <begin position="38"/>
        <end position="57"/>
    </location>
</feature>
<feature type="region of interest" description="Disordered" evidence="1">
    <location>
        <begin position="71"/>
        <end position="98"/>
    </location>
</feature>
<organism evidence="3 4">
    <name type="scientific">Halorubrum saccharovorum</name>
    <dbReference type="NCBI Taxonomy" id="2248"/>
    <lineage>
        <taxon>Archaea</taxon>
        <taxon>Methanobacteriati</taxon>
        <taxon>Methanobacteriota</taxon>
        <taxon>Stenosarchaea group</taxon>
        <taxon>Halobacteria</taxon>
        <taxon>Halobacteriales</taxon>
        <taxon>Haloferacaceae</taxon>
        <taxon>Halorubrum</taxon>
    </lineage>
</organism>
<feature type="compositionally biased region" description="Acidic residues" evidence="1">
    <location>
        <begin position="71"/>
        <end position="82"/>
    </location>
</feature>
<comment type="caution">
    <text evidence="3">The sequence shown here is derived from an EMBL/GenBank/DDBJ whole genome shotgun (WGS) entry which is preliminary data.</text>
</comment>
<sequence length="98" mass="10023">MTPPNRPYRALRAGVGAGVITAVIALWAHGQLTGDELGTLWDVVVLAIVLAGGYSVFGHSTMSAAVDDAQELADGSGDDEGDGQSTVAETPETDPRGE</sequence>
<proteinExistence type="predicted"/>
<evidence type="ECO:0000256" key="1">
    <source>
        <dbReference type="SAM" id="MobiDB-lite"/>
    </source>
</evidence>
<dbReference type="Proteomes" id="UP000053331">
    <property type="component" value="Unassembled WGS sequence"/>
</dbReference>
<dbReference type="RefSeq" id="WP_050023886.1">
    <property type="nucleotide sequence ID" value="NZ_JNFH02000011.1"/>
</dbReference>
<keyword evidence="2" id="KW-1133">Transmembrane helix</keyword>
<gene>
    <name evidence="3" type="ORF">FK85_00260</name>
</gene>
<evidence type="ECO:0000313" key="4">
    <source>
        <dbReference type="Proteomes" id="UP000053331"/>
    </source>
</evidence>
<dbReference type="AlphaFoldDB" id="A0A081EW11"/>
<dbReference type="EMBL" id="JNFH02000011">
    <property type="protein sequence ID" value="KDS91599.1"/>
    <property type="molecule type" value="Genomic_DNA"/>
</dbReference>
<evidence type="ECO:0000313" key="3">
    <source>
        <dbReference type="EMBL" id="KDS91599.1"/>
    </source>
</evidence>
<feature type="transmembrane region" description="Helical" evidence="2">
    <location>
        <begin position="12"/>
        <end position="32"/>
    </location>
</feature>
<protein>
    <submittedName>
        <fullName evidence="3">Uncharacterized protein</fullName>
    </submittedName>
</protein>
<reference evidence="3 4" key="1">
    <citation type="journal article" date="2015" name="Genome Announc.">
        <title>Draft genome sequence of a Halorubrum H3 strain isolated from the burlinskoye salt lake (Altai Krai, Russia).</title>
        <authorList>
            <person name="Rozanov A.S."/>
            <person name="Bryanskaya A.V."/>
            <person name="Malup T.K."/>
            <person name="Kotenko A.V."/>
            <person name="Peltek S.E."/>
        </authorList>
    </citation>
    <scope>NUCLEOTIDE SEQUENCE [LARGE SCALE GENOMIC DNA]</scope>
    <source>
        <strain evidence="3 4">H3</strain>
    </source>
</reference>
<accession>A0A081EW11</accession>
<name>A0A081EW11_9EURY</name>
<evidence type="ECO:0000256" key="2">
    <source>
        <dbReference type="SAM" id="Phobius"/>
    </source>
</evidence>
<keyword evidence="2" id="KW-0812">Transmembrane</keyword>
<keyword evidence="2" id="KW-0472">Membrane</keyword>